<comment type="cofactor">
    <cofactor evidence="1">
        <name>L-ascorbate</name>
        <dbReference type="ChEBI" id="CHEBI:38290"/>
    </cofactor>
</comment>
<keyword evidence="4" id="KW-0560">Oxidoreductase</keyword>
<dbReference type="Proteomes" id="UP000824469">
    <property type="component" value="Unassembled WGS sequence"/>
</dbReference>
<gene>
    <name evidence="7" type="ORF">KI387_017605</name>
</gene>
<evidence type="ECO:0000313" key="8">
    <source>
        <dbReference type="Proteomes" id="UP000824469"/>
    </source>
</evidence>
<dbReference type="GO" id="GO:0016705">
    <property type="term" value="F:oxidoreductase activity, acting on paired donors, with incorporation or reduction of molecular oxygen"/>
    <property type="evidence" value="ECO:0007669"/>
    <property type="project" value="InterPro"/>
</dbReference>
<protein>
    <recommendedName>
        <fullName evidence="6">Prolyl 4-hydroxylase alpha subunit domain-containing protein</fullName>
    </recommendedName>
</protein>
<dbReference type="Pfam" id="PF25238">
    <property type="entry name" value="OGFOD2-like"/>
    <property type="match status" value="1"/>
</dbReference>
<dbReference type="GO" id="GO:0051213">
    <property type="term" value="F:dioxygenase activity"/>
    <property type="evidence" value="ECO:0007669"/>
    <property type="project" value="UniProtKB-KW"/>
</dbReference>
<evidence type="ECO:0000259" key="6">
    <source>
        <dbReference type="SMART" id="SM00702"/>
    </source>
</evidence>
<keyword evidence="2" id="KW-0847">Vitamin C</keyword>
<keyword evidence="8" id="KW-1185">Reference proteome</keyword>
<dbReference type="GO" id="GO:0031418">
    <property type="term" value="F:L-ascorbic acid binding"/>
    <property type="evidence" value="ECO:0007669"/>
    <property type="project" value="UniProtKB-KW"/>
</dbReference>
<evidence type="ECO:0000256" key="2">
    <source>
        <dbReference type="ARBA" id="ARBA00022896"/>
    </source>
</evidence>
<comment type="caution">
    <text evidence="7">The sequence shown here is derived from an EMBL/GenBank/DDBJ whole genome shotgun (WGS) entry which is preliminary data.</text>
</comment>
<evidence type="ECO:0000256" key="4">
    <source>
        <dbReference type="ARBA" id="ARBA00023002"/>
    </source>
</evidence>
<dbReference type="AlphaFoldDB" id="A0AA38GGW6"/>
<evidence type="ECO:0000256" key="5">
    <source>
        <dbReference type="SAM" id="MobiDB-lite"/>
    </source>
</evidence>
<feature type="domain" description="Prolyl 4-hydroxylase alpha subunit" evidence="6">
    <location>
        <begin position="163"/>
        <end position="301"/>
    </location>
</feature>
<dbReference type="GO" id="GO:0005506">
    <property type="term" value="F:iron ion binding"/>
    <property type="evidence" value="ECO:0007669"/>
    <property type="project" value="InterPro"/>
</dbReference>
<feature type="compositionally biased region" description="Basic and acidic residues" evidence="5">
    <location>
        <begin position="44"/>
        <end position="57"/>
    </location>
</feature>
<evidence type="ECO:0000256" key="3">
    <source>
        <dbReference type="ARBA" id="ARBA00022964"/>
    </source>
</evidence>
<sequence>MAPDSRPGRKKPSLSKSNGSAAERLGSQELCEGEIGGNNSIGRLRKDPNLQHKSDSYEDFKSDYHPALFSALESHLPLHMLDAPKDVKLQFLGKVISRYASRGERNRVQRQREYRERISKDYQPLHKGLYTLNPDHLFVQTFIDAVKENTQESFKRIVTEPLPGVYTFDMLQKGFCQLLIDEVENFEKWVDATKFDVVRPNTMNKYGVVLDDFGFDNMLNKLMTDFIKPLASVLFPDVGGSTLDTHHGFVVEYSKERDLDLGFHVDDSEVTLNVCLGKQFTGGELFFHGVRCDKHVNDETHTE</sequence>
<feature type="non-terminal residue" evidence="7">
    <location>
        <position position="1"/>
    </location>
</feature>
<dbReference type="EMBL" id="JAHRHJ020000003">
    <property type="protein sequence ID" value="KAH9322966.1"/>
    <property type="molecule type" value="Genomic_DNA"/>
</dbReference>
<organism evidence="7 8">
    <name type="scientific">Taxus chinensis</name>
    <name type="common">Chinese yew</name>
    <name type="synonym">Taxus wallichiana var. chinensis</name>
    <dbReference type="NCBI Taxonomy" id="29808"/>
    <lineage>
        <taxon>Eukaryota</taxon>
        <taxon>Viridiplantae</taxon>
        <taxon>Streptophyta</taxon>
        <taxon>Embryophyta</taxon>
        <taxon>Tracheophyta</taxon>
        <taxon>Spermatophyta</taxon>
        <taxon>Pinopsida</taxon>
        <taxon>Pinidae</taxon>
        <taxon>Conifers II</taxon>
        <taxon>Cupressales</taxon>
        <taxon>Taxaceae</taxon>
        <taxon>Taxus</taxon>
    </lineage>
</organism>
<dbReference type="PANTHER" id="PTHR24014">
    <property type="entry name" value="2-OXOGLUTARATE AND IRON-DEPENDENT OXYGENASE DOMAIN-CONTAINING PROTEIN 2"/>
    <property type="match status" value="1"/>
</dbReference>
<evidence type="ECO:0000313" key="7">
    <source>
        <dbReference type="EMBL" id="KAH9322966.1"/>
    </source>
</evidence>
<dbReference type="SMART" id="SM00702">
    <property type="entry name" value="P4Hc"/>
    <property type="match status" value="1"/>
</dbReference>
<accession>A0AA38GGW6</accession>
<dbReference type="OMA" id="HVNDETH"/>
<dbReference type="InterPro" id="IPR006620">
    <property type="entry name" value="Pro_4_hyd_alph"/>
</dbReference>
<evidence type="ECO:0000256" key="1">
    <source>
        <dbReference type="ARBA" id="ARBA00001961"/>
    </source>
</evidence>
<reference evidence="7 8" key="1">
    <citation type="journal article" date="2021" name="Nat. Plants">
        <title>The Taxus genome provides insights into paclitaxel biosynthesis.</title>
        <authorList>
            <person name="Xiong X."/>
            <person name="Gou J."/>
            <person name="Liao Q."/>
            <person name="Li Y."/>
            <person name="Zhou Q."/>
            <person name="Bi G."/>
            <person name="Li C."/>
            <person name="Du R."/>
            <person name="Wang X."/>
            <person name="Sun T."/>
            <person name="Guo L."/>
            <person name="Liang H."/>
            <person name="Lu P."/>
            <person name="Wu Y."/>
            <person name="Zhang Z."/>
            <person name="Ro D.K."/>
            <person name="Shang Y."/>
            <person name="Huang S."/>
            <person name="Yan J."/>
        </authorList>
    </citation>
    <scope>NUCLEOTIDE SEQUENCE [LARGE SCALE GENOMIC DNA]</scope>
    <source>
        <strain evidence="7">Ta-2019</strain>
    </source>
</reference>
<feature type="region of interest" description="Disordered" evidence="5">
    <location>
        <begin position="1"/>
        <end position="57"/>
    </location>
</feature>
<proteinExistence type="predicted"/>
<keyword evidence="3" id="KW-0223">Dioxygenase</keyword>
<name>A0AA38GGW6_TAXCH</name>
<dbReference type="PANTHER" id="PTHR24014:SF4">
    <property type="entry name" value="2-OXOGLUTARATE AND IRON-DEPENDENT OXYGENASE DOMAIN-CONTAINING PROTEIN 2"/>
    <property type="match status" value="1"/>
</dbReference>